<evidence type="ECO:0000313" key="2">
    <source>
        <dbReference type="Proteomes" id="UP001153678"/>
    </source>
</evidence>
<feature type="non-terminal residue" evidence="1">
    <location>
        <position position="1"/>
    </location>
</feature>
<dbReference type="Proteomes" id="UP001153678">
    <property type="component" value="Unassembled WGS sequence"/>
</dbReference>
<sequence>TVNSRILDKVLLLCQKNNTKLDQILKRQDKFETIIIEQKDKIDEILSKFEEQKFNTEIRIGKKEGKDKGKKNRIKFYQKVIQKLSYKLFYKHRQLTDNEPKVRLKAKLDSDEYCTNYLRKLKDNNISYNDL</sequence>
<protein>
    <submittedName>
        <fullName evidence="1">15931_t:CDS:1</fullName>
    </submittedName>
</protein>
<dbReference type="AlphaFoldDB" id="A0A9W4WVA1"/>
<proteinExistence type="predicted"/>
<keyword evidence="2" id="KW-1185">Reference proteome</keyword>
<reference evidence="1" key="1">
    <citation type="submission" date="2022-08" db="EMBL/GenBank/DDBJ databases">
        <authorList>
            <person name="Kallberg Y."/>
            <person name="Tangrot J."/>
            <person name="Rosling A."/>
        </authorList>
    </citation>
    <scope>NUCLEOTIDE SEQUENCE</scope>
    <source>
        <strain evidence="1">Wild A</strain>
    </source>
</reference>
<dbReference type="OrthoDB" id="10538757at2759"/>
<accession>A0A9W4WVA1</accession>
<organism evidence="1 2">
    <name type="scientific">Funneliformis geosporum</name>
    <dbReference type="NCBI Taxonomy" id="1117311"/>
    <lineage>
        <taxon>Eukaryota</taxon>
        <taxon>Fungi</taxon>
        <taxon>Fungi incertae sedis</taxon>
        <taxon>Mucoromycota</taxon>
        <taxon>Glomeromycotina</taxon>
        <taxon>Glomeromycetes</taxon>
        <taxon>Glomerales</taxon>
        <taxon>Glomeraceae</taxon>
        <taxon>Funneliformis</taxon>
    </lineage>
</organism>
<name>A0A9W4WVA1_9GLOM</name>
<dbReference type="EMBL" id="CAMKVN010002560">
    <property type="protein sequence ID" value="CAI2181618.1"/>
    <property type="molecule type" value="Genomic_DNA"/>
</dbReference>
<comment type="caution">
    <text evidence="1">The sequence shown here is derived from an EMBL/GenBank/DDBJ whole genome shotgun (WGS) entry which is preliminary data.</text>
</comment>
<evidence type="ECO:0000313" key="1">
    <source>
        <dbReference type="EMBL" id="CAI2181618.1"/>
    </source>
</evidence>
<gene>
    <name evidence="1" type="ORF">FWILDA_LOCUS10175</name>
</gene>